<dbReference type="GO" id="GO:0005524">
    <property type="term" value="F:ATP binding"/>
    <property type="evidence" value="ECO:0007669"/>
    <property type="project" value="InterPro"/>
</dbReference>
<dbReference type="EMBL" id="JEMT01014899">
    <property type="protein sequence ID" value="EXX73018.1"/>
    <property type="molecule type" value="Genomic_DNA"/>
</dbReference>
<evidence type="ECO:0000313" key="4">
    <source>
        <dbReference type="Proteomes" id="UP000022910"/>
    </source>
</evidence>
<keyword evidence="4" id="KW-1185">Reference proteome</keyword>
<evidence type="ECO:0000259" key="2">
    <source>
        <dbReference type="PROSITE" id="PS50011"/>
    </source>
</evidence>
<dbReference type="InterPro" id="IPR011009">
    <property type="entry name" value="Kinase-like_dom_sf"/>
</dbReference>
<name>A0A015N1N3_RHIIW</name>
<feature type="compositionally biased region" description="Polar residues" evidence="1">
    <location>
        <begin position="473"/>
        <end position="483"/>
    </location>
</feature>
<dbReference type="AlphaFoldDB" id="A0A015N1N3"/>
<evidence type="ECO:0000313" key="3">
    <source>
        <dbReference type="EMBL" id="EXX73018.1"/>
    </source>
</evidence>
<evidence type="ECO:0000256" key="1">
    <source>
        <dbReference type="SAM" id="MobiDB-lite"/>
    </source>
</evidence>
<feature type="region of interest" description="Disordered" evidence="1">
    <location>
        <begin position="455"/>
        <end position="490"/>
    </location>
</feature>
<organism evidence="3 4">
    <name type="scientific">Rhizophagus irregularis (strain DAOM 197198w)</name>
    <name type="common">Glomus intraradices</name>
    <dbReference type="NCBI Taxonomy" id="1432141"/>
    <lineage>
        <taxon>Eukaryota</taxon>
        <taxon>Fungi</taxon>
        <taxon>Fungi incertae sedis</taxon>
        <taxon>Mucoromycota</taxon>
        <taxon>Glomeromycotina</taxon>
        <taxon>Glomeromycetes</taxon>
        <taxon>Glomerales</taxon>
        <taxon>Glomeraceae</taxon>
        <taxon>Rhizophagus</taxon>
    </lineage>
</organism>
<dbReference type="PROSITE" id="PS50011">
    <property type="entry name" value="PROTEIN_KINASE_DOM"/>
    <property type="match status" value="1"/>
</dbReference>
<dbReference type="HOGENOM" id="CLU_000288_7_34_1"/>
<accession>A0A015N1N3</accession>
<dbReference type="Pfam" id="PF07714">
    <property type="entry name" value="PK_Tyr_Ser-Thr"/>
    <property type="match status" value="1"/>
</dbReference>
<gene>
    <name evidence="3" type="ORF">RirG_064000</name>
</gene>
<proteinExistence type="predicted"/>
<dbReference type="SUPFAM" id="SSF56112">
    <property type="entry name" value="Protein kinase-like (PK-like)"/>
    <property type="match status" value="1"/>
</dbReference>
<dbReference type="GO" id="GO:0004674">
    <property type="term" value="F:protein serine/threonine kinase activity"/>
    <property type="evidence" value="ECO:0007669"/>
    <property type="project" value="TreeGrafter"/>
</dbReference>
<protein>
    <submittedName>
        <fullName evidence="3">Cdc15p</fullName>
    </submittedName>
</protein>
<comment type="caution">
    <text evidence="3">The sequence shown here is derived from an EMBL/GenBank/DDBJ whole genome shotgun (WGS) entry which is preliminary data.</text>
</comment>
<dbReference type="InterPro" id="IPR001245">
    <property type="entry name" value="Ser-Thr/Tyr_kinase_cat_dom"/>
</dbReference>
<sequence length="527" mass="61630">MPSAIREEIVRVALNKSSALIDYKVYNDIPKQTEFRKQIILDDKFLTSEEKTEAIGIINKSYDHDKILYNFGRKRICENCNQECLAILYCEFCVRNCLKSNFSNWSSGNDDIDNLIQKCQMETIDPERIIEWIPYDQFQNVNNYLLKNDSSDIYTAVWIDGCYNEWDPNEKRLKRFGRQKVILKSLENDENINRNWFEEAKSHLTLSNEWQSSVQYYGLTQDPSNGNYMLVMNSMDVSLREFLQQNHNQLSWKEKFQIVVDMTYSLYIIHEENAIHRDLHSGNILHSPRSNKWYINELGLSGPADVSSKSIYGNLPYIAPEVIAGKQVTKASNIYGIAMLMWEISSGQPPFTNREHDYNLANDIVNGMRPNIIPGTPLEYKSLMKQSWDADPLKRPDAYTLWKKLYEINLYYLNELYEAIQSEETNDDVNKKSANYTDGNLHTSKVYQFENLPEPRNATEEEQEAFRNKSYDNSDNIGFNKTNNQDEDIRNKTIQQQIKDNIDEDEVYVNPNLHSEEQDELEIPDSI</sequence>
<reference evidence="3 4" key="1">
    <citation type="submission" date="2014-02" db="EMBL/GenBank/DDBJ databases">
        <title>Single nucleus genome sequencing reveals high similarity among nuclei of an endomycorrhizal fungus.</title>
        <authorList>
            <person name="Lin K."/>
            <person name="Geurts R."/>
            <person name="Zhang Z."/>
            <person name="Limpens E."/>
            <person name="Saunders D.G."/>
            <person name="Mu D."/>
            <person name="Pang E."/>
            <person name="Cao H."/>
            <person name="Cha H."/>
            <person name="Lin T."/>
            <person name="Zhou Q."/>
            <person name="Shang Y."/>
            <person name="Li Y."/>
            <person name="Ivanov S."/>
            <person name="Sharma T."/>
            <person name="Velzen R.V."/>
            <person name="Ruijter N.D."/>
            <person name="Aanen D.K."/>
            <person name="Win J."/>
            <person name="Kamoun S."/>
            <person name="Bisseling T."/>
            <person name="Huang S."/>
        </authorList>
    </citation>
    <scope>NUCLEOTIDE SEQUENCE [LARGE SCALE GENOMIC DNA]</scope>
    <source>
        <strain evidence="4">DAOM197198w</strain>
    </source>
</reference>
<dbReference type="Proteomes" id="UP000022910">
    <property type="component" value="Unassembled WGS sequence"/>
</dbReference>
<dbReference type="InterPro" id="IPR051681">
    <property type="entry name" value="Ser/Thr_Kinases-Pseudokinases"/>
</dbReference>
<dbReference type="PANTHER" id="PTHR44329">
    <property type="entry name" value="SERINE/THREONINE-PROTEIN KINASE TNNI3K-RELATED"/>
    <property type="match status" value="1"/>
</dbReference>
<dbReference type="InterPro" id="IPR000719">
    <property type="entry name" value="Prot_kinase_dom"/>
</dbReference>
<feature type="domain" description="Protein kinase" evidence="2">
    <location>
        <begin position="139"/>
        <end position="412"/>
    </location>
</feature>
<dbReference type="Gene3D" id="1.10.510.10">
    <property type="entry name" value="Transferase(Phosphotransferase) domain 1"/>
    <property type="match status" value="1"/>
</dbReference>